<dbReference type="AlphaFoldDB" id="A0A9J6RL06"/>
<dbReference type="Proteomes" id="UP001069090">
    <property type="component" value="Unassembled WGS sequence"/>
</dbReference>
<accession>A0A9J6RL06</accession>
<feature type="signal peptide" evidence="2">
    <location>
        <begin position="1"/>
        <end position="17"/>
    </location>
</feature>
<dbReference type="PANTHER" id="PTHR35936:SF35">
    <property type="entry name" value="L-CYSTINE-BINDING PROTEIN TCYJ"/>
    <property type="match status" value="1"/>
</dbReference>
<dbReference type="PANTHER" id="PTHR35936">
    <property type="entry name" value="MEMBRANE-BOUND LYTIC MUREIN TRANSGLYCOSYLASE F"/>
    <property type="match status" value="1"/>
</dbReference>
<gene>
    <name evidence="3" type="ORF">O0V09_09310</name>
</gene>
<comment type="caution">
    <text evidence="3">The sequence shown here is derived from an EMBL/GenBank/DDBJ whole genome shotgun (WGS) entry which is preliminary data.</text>
</comment>
<comment type="similarity">
    <text evidence="1">Belongs to the bacterial solute-binding protein 3 family.</text>
</comment>
<feature type="chain" id="PRO_5039910526" evidence="2">
    <location>
        <begin position="18"/>
        <end position="245"/>
    </location>
</feature>
<evidence type="ECO:0000256" key="2">
    <source>
        <dbReference type="SAM" id="SignalP"/>
    </source>
</evidence>
<protein>
    <submittedName>
        <fullName evidence="3">Transporter substrate-binding domain-containing protein</fullName>
    </submittedName>
</protein>
<organism evidence="3 4">
    <name type="scientific">Dasania phycosphaerae</name>
    <dbReference type="NCBI Taxonomy" id="2950436"/>
    <lineage>
        <taxon>Bacteria</taxon>
        <taxon>Pseudomonadati</taxon>
        <taxon>Pseudomonadota</taxon>
        <taxon>Gammaproteobacteria</taxon>
        <taxon>Cellvibrionales</taxon>
        <taxon>Spongiibacteraceae</taxon>
        <taxon>Dasania</taxon>
    </lineage>
</organism>
<dbReference type="EMBL" id="JAPTGG010000006">
    <property type="protein sequence ID" value="MCZ0865398.1"/>
    <property type="molecule type" value="Genomic_DNA"/>
</dbReference>
<dbReference type="RefSeq" id="WP_258331543.1">
    <property type="nucleotide sequence ID" value="NZ_JAPTGG010000006.1"/>
</dbReference>
<dbReference type="Gene3D" id="3.40.190.10">
    <property type="entry name" value="Periplasmic binding protein-like II"/>
    <property type="match status" value="2"/>
</dbReference>
<name>A0A9J6RL06_9GAMM</name>
<evidence type="ECO:0000313" key="4">
    <source>
        <dbReference type="Proteomes" id="UP001069090"/>
    </source>
</evidence>
<keyword evidence="2" id="KW-0732">Signal</keyword>
<dbReference type="SUPFAM" id="SSF53850">
    <property type="entry name" value="Periplasmic binding protein-like II"/>
    <property type="match status" value="1"/>
</dbReference>
<proteinExistence type="inferred from homology"/>
<keyword evidence="4" id="KW-1185">Reference proteome</keyword>
<evidence type="ECO:0000313" key="3">
    <source>
        <dbReference type="EMBL" id="MCZ0865398.1"/>
    </source>
</evidence>
<sequence>MRFPLILLLLLSHFSVAQPVSIRADEWFPMNGKPGAELPGYMIELAQRAFGSIDYKLMPWSRALEEVRSGRVDCVVGADVRDVPGFVLPHENWGTTQIGIYRLKEESWSYQGFESLLSQKVGVVKDYTYGEPMDSQIPMYPKVFKIAAGEDGLSRNIKQLMSKRLDAFIASTAVANTLIKQMGLEDRISNIAVLGRPLVMYIACSPANERSFQLIDQVDQATRRLRASGELELILNKYGLSDWQQ</sequence>
<reference evidence="3 4" key="1">
    <citation type="submission" date="2022-12" db="EMBL/GenBank/DDBJ databases">
        <title>Dasania phycosphaerae sp. nov., isolated from particulate material of the south coast of Korea.</title>
        <authorList>
            <person name="Jiang Y."/>
        </authorList>
    </citation>
    <scope>NUCLEOTIDE SEQUENCE [LARGE SCALE GENOMIC DNA]</scope>
    <source>
        <strain evidence="3 4">GY-19</strain>
    </source>
</reference>
<evidence type="ECO:0000256" key="1">
    <source>
        <dbReference type="ARBA" id="ARBA00010333"/>
    </source>
</evidence>